<evidence type="ECO:0000256" key="4">
    <source>
        <dbReference type="ARBA" id="ARBA00022801"/>
    </source>
</evidence>
<dbReference type="Pfam" id="PF02838">
    <property type="entry name" value="Glyco_hydro_20b"/>
    <property type="match status" value="1"/>
</dbReference>
<proteinExistence type="inferred from homology"/>
<dbReference type="OrthoDB" id="9763537at2"/>
<keyword evidence="12" id="KW-1185">Reference proteome</keyword>
<evidence type="ECO:0000256" key="5">
    <source>
        <dbReference type="ARBA" id="ARBA00023295"/>
    </source>
</evidence>
<dbReference type="GO" id="GO:0005975">
    <property type="term" value="P:carbohydrate metabolic process"/>
    <property type="evidence" value="ECO:0007669"/>
    <property type="project" value="InterPro"/>
</dbReference>
<feature type="domain" description="Glycoside hydrolase family 20 catalytic" evidence="9">
    <location>
        <begin position="258"/>
        <end position="605"/>
    </location>
</feature>
<dbReference type="InterPro" id="IPR015883">
    <property type="entry name" value="Glyco_hydro_20_cat"/>
</dbReference>
<dbReference type="Proteomes" id="UP000273252">
    <property type="component" value="Unassembled WGS sequence"/>
</dbReference>
<evidence type="ECO:0000313" key="12">
    <source>
        <dbReference type="Proteomes" id="UP000273252"/>
    </source>
</evidence>
<keyword evidence="4" id="KW-0378">Hydrolase</keyword>
<dbReference type="InterPro" id="IPR017853">
    <property type="entry name" value="GH"/>
</dbReference>
<evidence type="ECO:0000259" key="10">
    <source>
        <dbReference type="Pfam" id="PF02838"/>
    </source>
</evidence>
<name>A0A3A6QZQ5_9VIBR</name>
<evidence type="ECO:0000256" key="1">
    <source>
        <dbReference type="ARBA" id="ARBA00001231"/>
    </source>
</evidence>
<dbReference type="InterPro" id="IPR025705">
    <property type="entry name" value="Beta_hexosaminidase_sua/sub"/>
</dbReference>
<reference evidence="11 12" key="1">
    <citation type="submission" date="2018-08" db="EMBL/GenBank/DDBJ databases">
        <title>Vibrio isolated from the Eastern China Marginal Seas.</title>
        <authorList>
            <person name="Li Y."/>
        </authorList>
    </citation>
    <scope>NUCLEOTIDE SEQUENCE [LARGE SCALE GENOMIC DNA]</scope>
    <source>
        <strain evidence="11 12">BEI233</strain>
    </source>
</reference>
<dbReference type="PANTHER" id="PTHR22600">
    <property type="entry name" value="BETA-HEXOSAMINIDASE"/>
    <property type="match status" value="1"/>
</dbReference>
<keyword evidence="5" id="KW-0326">Glycosidase</keyword>
<gene>
    <name evidence="11" type="ORF">DZ860_04940</name>
</gene>
<dbReference type="GO" id="GO:0030203">
    <property type="term" value="P:glycosaminoglycan metabolic process"/>
    <property type="evidence" value="ECO:0007669"/>
    <property type="project" value="TreeGrafter"/>
</dbReference>
<dbReference type="SUPFAM" id="SSF51445">
    <property type="entry name" value="(Trans)glycosidases"/>
    <property type="match status" value="1"/>
</dbReference>
<comment type="similarity">
    <text evidence="2">Belongs to the glycosyl hydrolase 20 family.</text>
</comment>
<sequence length="643" mass="73099">MSYRVDLAVLSEQKPFCRFGLTLHNLSDQDLTDWKLQFILDRYILPDSVTHAECQQIGSFCSITPDTNKIAANQYFYCEFTLRTAPLRFYSDGLKEALIVDIHGQVKHTVHVTPIVLASPFKQRTSLPDVVESSISLIPKPNSMVLDDGYFHLTSTSQITLQTSLADKAAAWLESELTSLFSFSLNPIGHSDIVFRSNPTLDESEYKLKVKASGVTIEAGSTSGFVHACATLLQLLKPVENSLSLSVPLITVNDSPRFKYRGMMLDCARHFHSVEQVKYIINHLARYKFNTFHWHLTDDEGWRVEIKAFPELTRTGAFRGPNQILEPQFSHLGQDYGGFYSQDEIRDVIAYAQDRGITIIPEIDIPGHCRAAIKSLPHLLFDENDHSIYRSIQHYSDNVLSPALEGTYTFLDTVLSEISQLFPAKLVHIGADEVPDGVWSDSPKCQALMLEMGYQDSKELQGHLLRYAEKKLHSLGKRMVGWEEAQHGNKVSKDTVIYSWLSEDAALTCAKQGFDVILQPAQSTYLDMTQDNSPFEPGVNWASVISLEKAYRYEPLEMVADSDPIRKRILGIQCALWCEIIIHQSRIDYMVFPRLSAIAEVGWTQKSHRHWEDYLSRLKGHLTLLDKQDVKYRQPWDNDNCEK</sequence>
<evidence type="ECO:0000256" key="8">
    <source>
        <dbReference type="PIRSR" id="PIRSR625705-1"/>
    </source>
</evidence>
<dbReference type="GO" id="GO:0016020">
    <property type="term" value="C:membrane"/>
    <property type="evidence" value="ECO:0007669"/>
    <property type="project" value="TreeGrafter"/>
</dbReference>
<feature type="active site" description="Proton donor" evidence="8">
    <location>
        <position position="433"/>
    </location>
</feature>
<organism evidence="11 12">
    <name type="scientific">Vibrio sinensis</name>
    <dbReference type="NCBI Taxonomy" id="2302434"/>
    <lineage>
        <taxon>Bacteria</taxon>
        <taxon>Pseudomonadati</taxon>
        <taxon>Pseudomonadota</taxon>
        <taxon>Gammaproteobacteria</taxon>
        <taxon>Vibrionales</taxon>
        <taxon>Vibrionaceae</taxon>
        <taxon>Vibrio</taxon>
    </lineage>
</organism>
<dbReference type="InterPro" id="IPR015882">
    <property type="entry name" value="HEX_bac_N"/>
</dbReference>
<dbReference type="Gene3D" id="3.20.20.80">
    <property type="entry name" value="Glycosidases"/>
    <property type="match status" value="1"/>
</dbReference>
<evidence type="ECO:0000256" key="6">
    <source>
        <dbReference type="ARBA" id="ARBA00030512"/>
    </source>
</evidence>
<comment type="caution">
    <text evidence="11">The sequence shown here is derived from an EMBL/GenBank/DDBJ whole genome shotgun (WGS) entry which is preliminary data.</text>
</comment>
<dbReference type="EC" id="3.2.1.52" evidence="3"/>
<feature type="domain" description="Beta-hexosaminidase bacterial type N-terminal" evidence="10">
    <location>
        <begin position="135"/>
        <end position="254"/>
    </location>
</feature>
<dbReference type="GO" id="GO:0004563">
    <property type="term" value="F:beta-N-acetylhexosaminidase activity"/>
    <property type="evidence" value="ECO:0007669"/>
    <property type="project" value="UniProtKB-EC"/>
</dbReference>
<comment type="catalytic activity">
    <reaction evidence="1">
        <text>Hydrolysis of terminal non-reducing N-acetyl-D-hexosamine residues in N-acetyl-beta-D-hexosaminides.</text>
        <dbReference type="EC" id="3.2.1.52"/>
    </reaction>
</comment>
<dbReference type="CDD" id="cd06563">
    <property type="entry name" value="GH20_chitobiase-like"/>
    <property type="match status" value="1"/>
</dbReference>
<accession>A0A3A6QZQ5</accession>
<evidence type="ECO:0000313" key="11">
    <source>
        <dbReference type="EMBL" id="RJX74474.1"/>
    </source>
</evidence>
<evidence type="ECO:0000256" key="2">
    <source>
        <dbReference type="ARBA" id="ARBA00006285"/>
    </source>
</evidence>
<dbReference type="AlphaFoldDB" id="A0A3A6QZQ5"/>
<evidence type="ECO:0000259" key="9">
    <source>
        <dbReference type="Pfam" id="PF00728"/>
    </source>
</evidence>
<evidence type="ECO:0000256" key="7">
    <source>
        <dbReference type="ARBA" id="ARBA00033000"/>
    </source>
</evidence>
<dbReference type="SUPFAM" id="SSF55545">
    <property type="entry name" value="beta-N-acetylhexosaminidase-like domain"/>
    <property type="match status" value="1"/>
</dbReference>
<dbReference type="PANTHER" id="PTHR22600:SF57">
    <property type="entry name" value="BETA-N-ACETYLHEXOSAMINIDASE"/>
    <property type="match status" value="1"/>
</dbReference>
<evidence type="ECO:0000256" key="3">
    <source>
        <dbReference type="ARBA" id="ARBA00012663"/>
    </source>
</evidence>
<dbReference type="EMBL" id="QVMU01000002">
    <property type="protein sequence ID" value="RJX74474.1"/>
    <property type="molecule type" value="Genomic_DNA"/>
</dbReference>
<dbReference type="InterPro" id="IPR029018">
    <property type="entry name" value="Hex-like_dom2"/>
</dbReference>
<dbReference type="RefSeq" id="WP_120029810.1">
    <property type="nucleotide sequence ID" value="NZ_QVMU01000002.1"/>
</dbReference>
<dbReference type="Gene3D" id="3.30.379.10">
    <property type="entry name" value="Chitobiase/beta-hexosaminidase domain 2-like"/>
    <property type="match status" value="1"/>
</dbReference>
<dbReference type="Pfam" id="PF00728">
    <property type="entry name" value="Glyco_hydro_20"/>
    <property type="match status" value="1"/>
</dbReference>
<protein>
    <recommendedName>
        <fullName evidence="3">beta-N-acetylhexosaminidase</fullName>
        <ecNumber evidence="3">3.2.1.52</ecNumber>
    </recommendedName>
    <alternativeName>
        <fullName evidence="6">Beta-N-acetylhexosaminidase</fullName>
    </alternativeName>
    <alternativeName>
        <fullName evidence="7">N-acetyl-beta-glucosaminidase</fullName>
    </alternativeName>
</protein>
<dbReference type="PRINTS" id="PR00738">
    <property type="entry name" value="GLHYDRLASE20"/>
</dbReference>